<name>A0A1M5TB85_9GAMM</name>
<keyword evidence="1" id="KW-0472">Membrane</keyword>
<protein>
    <submittedName>
        <fullName evidence="2">Uncharacterized protein</fullName>
    </submittedName>
</protein>
<evidence type="ECO:0000313" key="3">
    <source>
        <dbReference type="Proteomes" id="UP000184000"/>
    </source>
</evidence>
<gene>
    <name evidence="2" type="ORF">SAMN02744645_3868</name>
</gene>
<reference evidence="2 3" key="1">
    <citation type="submission" date="2016-11" db="EMBL/GenBank/DDBJ databases">
        <authorList>
            <person name="Jaros S."/>
            <person name="Januszkiewicz K."/>
            <person name="Wedrychowicz H."/>
        </authorList>
    </citation>
    <scope>NUCLEOTIDE SEQUENCE [LARGE SCALE GENOMIC DNA]</scope>
    <source>
        <strain evidence="2 3">DSM 18231</strain>
    </source>
</reference>
<dbReference type="RefSeq" id="WP_073303136.1">
    <property type="nucleotide sequence ID" value="NZ_FQXA01000007.1"/>
</dbReference>
<dbReference type="EMBL" id="FQXA01000007">
    <property type="protein sequence ID" value="SHH47956.1"/>
    <property type="molecule type" value="Genomic_DNA"/>
</dbReference>
<proteinExistence type="predicted"/>
<accession>A0A1M5TB85</accession>
<dbReference type="Proteomes" id="UP000184000">
    <property type="component" value="Unassembled WGS sequence"/>
</dbReference>
<dbReference type="AlphaFoldDB" id="A0A1M5TB85"/>
<dbReference type="GeneID" id="98636702"/>
<evidence type="ECO:0000256" key="1">
    <source>
        <dbReference type="SAM" id="Phobius"/>
    </source>
</evidence>
<feature type="transmembrane region" description="Helical" evidence="1">
    <location>
        <begin position="170"/>
        <end position="190"/>
    </location>
</feature>
<organism evidence="2 3">
    <name type="scientific">Stutzerimonas xanthomarina DSM 18231</name>
    <dbReference type="NCBI Taxonomy" id="1403346"/>
    <lineage>
        <taxon>Bacteria</taxon>
        <taxon>Pseudomonadati</taxon>
        <taxon>Pseudomonadota</taxon>
        <taxon>Gammaproteobacteria</taxon>
        <taxon>Pseudomonadales</taxon>
        <taxon>Pseudomonadaceae</taxon>
        <taxon>Stutzerimonas</taxon>
    </lineage>
</organism>
<keyword evidence="1" id="KW-1133">Transmembrane helix</keyword>
<evidence type="ECO:0000313" key="2">
    <source>
        <dbReference type="EMBL" id="SHH47956.1"/>
    </source>
</evidence>
<keyword evidence="1" id="KW-0812">Transmembrane</keyword>
<feature type="transmembrane region" description="Helical" evidence="1">
    <location>
        <begin position="210"/>
        <end position="228"/>
    </location>
</feature>
<sequence length="342" mass="38608">MLDVMRCLQAELNDVPADNKAYRVLQFLVQAKLDELGKNVREPQQYTRTALLLHVEGERKGRTLNATTWLPPGLLERFLLSRRSSLCARLRQAGLEQMPVVRANEGKGGKGNERAFWLDVAPLPDLTEPAEQQSWDWIKYTRTAPGEVRSSLLLRLIFRKGELKNRSWRGVLLLSGIFFGVLLLALWLIAGMWSAAALDQALTLRQLGNVAFLAVASWFIWSNFYAPWWRLVDDRVIKAPVALLSVWEDSAEVEMHRDGGGYKWTRFVRFSGDCPICSGRVLLMPGKPDQTLPLVGRCIESPFAHVYSFDRVRLSGLFIGPILHRPTSSGQQHTADGPLRCS</sequence>